<gene>
    <name evidence="2" type="ORF">QWI33_01470</name>
</gene>
<feature type="domain" description="Peptidase M20 dimerisation" evidence="1">
    <location>
        <begin position="208"/>
        <end position="305"/>
    </location>
</feature>
<proteinExistence type="predicted"/>
<dbReference type="SUPFAM" id="SSF53187">
    <property type="entry name" value="Zn-dependent exopeptidases"/>
    <property type="match status" value="1"/>
</dbReference>
<dbReference type="Gene3D" id="3.40.630.10">
    <property type="entry name" value="Zn peptidases"/>
    <property type="match status" value="1"/>
</dbReference>
<dbReference type="InterPro" id="IPR011650">
    <property type="entry name" value="Peptidase_M20_dimer"/>
</dbReference>
<dbReference type="RefSeq" id="WP_289954157.1">
    <property type="nucleotide sequence ID" value="NZ_JAUEMJ010000001.1"/>
</dbReference>
<dbReference type="Pfam" id="PF07687">
    <property type="entry name" value="M20_dimer"/>
    <property type="match status" value="1"/>
</dbReference>
<organism evidence="2 3">
    <name type="scientific">Glycomyces tritici</name>
    <dbReference type="NCBI Taxonomy" id="2665176"/>
    <lineage>
        <taxon>Bacteria</taxon>
        <taxon>Bacillati</taxon>
        <taxon>Actinomycetota</taxon>
        <taxon>Actinomycetes</taxon>
        <taxon>Glycomycetales</taxon>
        <taxon>Glycomycetaceae</taxon>
        <taxon>Glycomyces</taxon>
    </lineage>
</organism>
<dbReference type="Proteomes" id="UP001171902">
    <property type="component" value="Unassembled WGS sequence"/>
</dbReference>
<evidence type="ECO:0000259" key="1">
    <source>
        <dbReference type="Pfam" id="PF07687"/>
    </source>
</evidence>
<dbReference type="NCBIfam" id="TIGR01891">
    <property type="entry name" value="amidohydrolases"/>
    <property type="match status" value="1"/>
</dbReference>
<protein>
    <submittedName>
        <fullName evidence="2">Amidohydrolase</fullName>
    </submittedName>
</protein>
<sequence>MGEVDKALHARIDELSAQVNEQVIAWRHDLHRHPELSNREVMTAEKITKHLQSLGLDEVRTRIAGHGVVGVLKGGKAGDKVMGLRADFDALPVKETSVVDFASTVVDADYPGGPFPVSHVCGHDTHTAMLMGAATVLSQLRADLPGTVVFIFQPAEEGPPLGEKGGAAQMEAEGALQNIEPTMVYGHHIGPLPIGYVGYRKGNQYAASCTVKIDITGKQVHGSTPWQGIDPLPVAASIVTETGQLYRKFPAFNPFTISIGHVEDMGRFNIIGESVTLLGTVRCSVEADMTGIQEALKRLVEHTALAHGCTAETAYIDDVPAVRNEPGWVDAAMPTLQRVVGQDKTFTMPPTLGYDDVSVFVNKYGGLYIMLGGQDGELVDGHVKPIPGGRGLVMNHNPAFYADDTALAVGVRLHAAIAVDHLNGLIEPKVQWAKSEAISERFRC</sequence>
<dbReference type="PANTHER" id="PTHR11014:SF63">
    <property type="entry name" value="METALLOPEPTIDASE, PUTATIVE (AFU_ORTHOLOGUE AFUA_6G09600)-RELATED"/>
    <property type="match status" value="1"/>
</dbReference>
<dbReference type="InterPro" id="IPR002933">
    <property type="entry name" value="Peptidase_M20"/>
</dbReference>
<dbReference type="SUPFAM" id="SSF55031">
    <property type="entry name" value="Bacterial exopeptidase dimerisation domain"/>
    <property type="match status" value="1"/>
</dbReference>
<evidence type="ECO:0000313" key="3">
    <source>
        <dbReference type="Proteomes" id="UP001171902"/>
    </source>
</evidence>
<name>A0ABT7YIB0_9ACTN</name>
<dbReference type="EMBL" id="JAUEMJ010000001">
    <property type="protein sequence ID" value="MDN3238377.1"/>
    <property type="molecule type" value="Genomic_DNA"/>
</dbReference>
<keyword evidence="3" id="KW-1185">Reference proteome</keyword>
<comment type="caution">
    <text evidence="2">The sequence shown here is derived from an EMBL/GenBank/DDBJ whole genome shotgun (WGS) entry which is preliminary data.</text>
</comment>
<dbReference type="Gene3D" id="3.30.70.360">
    <property type="match status" value="1"/>
</dbReference>
<dbReference type="InterPro" id="IPR036264">
    <property type="entry name" value="Bact_exopeptidase_dim_dom"/>
</dbReference>
<dbReference type="PIRSF" id="PIRSF005962">
    <property type="entry name" value="Pept_M20D_amidohydro"/>
    <property type="match status" value="1"/>
</dbReference>
<dbReference type="PANTHER" id="PTHR11014">
    <property type="entry name" value="PEPTIDASE M20 FAMILY MEMBER"/>
    <property type="match status" value="1"/>
</dbReference>
<evidence type="ECO:0000313" key="2">
    <source>
        <dbReference type="EMBL" id="MDN3238377.1"/>
    </source>
</evidence>
<reference evidence="2" key="1">
    <citation type="submission" date="2023-06" db="EMBL/GenBank/DDBJ databases">
        <title>Gycomyces niveus sp.nov., a novel actinomycete isolated from soil in Shouguang.</title>
        <authorList>
            <person name="Yang X."/>
            <person name="Zhao J."/>
        </authorList>
    </citation>
    <scope>NUCLEOTIDE SEQUENCE</scope>
    <source>
        <strain evidence="2">NEAU C2</strain>
    </source>
</reference>
<accession>A0ABT7YIB0</accession>
<dbReference type="Pfam" id="PF01546">
    <property type="entry name" value="Peptidase_M20"/>
    <property type="match status" value="1"/>
</dbReference>
<dbReference type="InterPro" id="IPR017439">
    <property type="entry name" value="Amidohydrolase"/>
</dbReference>